<organism evidence="3 4">
    <name type="scientific">Theileria parva</name>
    <name type="common">East coast fever infection agent</name>
    <dbReference type="NCBI Taxonomy" id="5875"/>
    <lineage>
        <taxon>Eukaryota</taxon>
        <taxon>Sar</taxon>
        <taxon>Alveolata</taxon>
        <taxon>Apicomplexa</taxon>
        <taxon>Aconoidasida</taxon>
        <taxon>Piroplasmida</taxon>
        <taxon>Theileriidae</taxon>
        <taxon>Theileria</taxon>
    </lineage>
</organism>
<keyword evidence="2" id="KW-0732">Signal</keyword>
<reference evidence="3 4" key="1">
    <citation type="journal article" date="2005" name="Science">
        <title>Genome sequence of Theileria parva, a bovine pathogen that transforms lymphocytes.</title>
        <authorList>
            <person name="Gardner M.J."/>
            <person name="Bishop R."/>
            <person name="Shah T."/>
            <person name="de Villiers E.P."/>
            <person name="Carlton J.M."/>
            <person name="Hall N."/>
            <person name="Ren Q."/>
            <person name="Paulsen I.T."/>
            <person name="Pain A."/>
            <person name="Berriman M."/>
            <person name="Wilson R.J.M."/>
            <person name="Sato S."/>
            <person name="Ralph S.A."/>
            <person name="Mann D.J."/>
            <person name="Xiong Z."/>
            <person name="Shallom S.J."/>
            <person name="Weidman J."/>
            <person name="Jiang L."/>
            <person name="Lynn J."/>
            <person name="Weaver B."/>
            <person name="Shoaibi A."/>
            <person name="Domingo A.R."/>
            <person name="Wasawo D."/>
            <person name="Crabtree J."/>
            <person name="Wortman J.R."/>
            <person name="Haas B."/>
            <person name="Angiuoli S.V."/>
            <person name="Creasy T.H."/>
            <person name="Lu C."/>
            <person name="Suh B."/>
            <person name="Silva J.C."/>
            <person name="Utterback T.R."/>
            <person name="Feldblyum T.V."/>
            <person name="Pertea M."/>
            <person name="Allen J."/>
            <person name="Nierman W.C."/>
            <person name="Taracha E.L.N."/>
            <person name="Salzberg S.L."/>
            <person name="White O.R."/>
            <person name="Fitzhugh H.A."/>
            <person name="Morzaria S."/>
            <person name="Venter J.C."/>
            <person name="Fraser C.M."/>
            <person name="Nene V."/>
        </authorList>
    </citation>
    <scope>NUCLEOTIDE SEQUENCE [LARGE SCALE GENOMIC DNA]</scope>
    <source>
        <strain evidence="3 4">Muguga</strain>
    </source>
</reference>
<dbReference type="AlphaFoldDB" id="Q4N6D1"/>
<dbReference type="GeneID" id="3501581"/>
<sequence>MRCVTYKCILIFIIIKYVESQDNNPDQPADEEDEDDNFEVLDLEQIIQERISRFDDPRYQPQYQQLEESQYPPQPQAQPQYYDLDQGETQGYQTQPQYYDVYQPQQYGPYQTPQFQTHPLEQQPYVPVTHPQTITQEQEQTQQQVSQYYYYGSETQDPYGYQQPYGTQSLYDTGQQPITDTQTQEQYYGPPPTQPSQPQYQHYEPSHPTQQQSYQYYGPPTPIQSQPQQVPQQQYYQHYVPTLTQTSTQPSYQYYDPYEPPQTYQPQEQYYGPPQPQPQPSYQHYVPSQPQVTQQPQTQPQPQTPSQPPITQPPQPQPQTIEDDDNFYVTEHAYAQQPQPQKKQRKRKKPTKRKQIQPPSGDQSDEISLSEDDEQRPVKRKKCKIVKKTKHIKFYKIDIQGNPLEMNEGDYNVTFNDKDKKKYLFISNLERIECDGEIIFEHSSGNPYSSSLTHSKRTNIIIITISEGFILIKKSSGEWERTDYKIPDYVKLFTQDDGGNDVLLTSNDYDIDFTSKASFRYAMRPGVKCTKIIVNGLVAWKKTNKNDDGSPLVIYVTPKLRVIIDFEGYYKLLEIRGNRYKLSHTKKISKGSKHS</sequence>
<name>Q4N6D1_THEPA</name>
<accession>Q4N6D1</accession>
<feature type="compositionally biased region" description="Low complexity" evidence="1">
    <location>
        <begin position="249"/>
        <end position="272"/>
    </location>
</feature>
<feature type="signal peptide" evidence="2">
    <location>
        <begin position="1"/>
        <end position="20"/>
    </location>
</feature>
<feature type="compositionally biased region" description="Low complexity" evidence="1">
    <location>
        <begin position="280"/>
        <end position="301"/>
    </location>
</feature>
<feature type="compositionally biased region" description="Pro residues" evidence="1">
    <location>
        <begin position="302"/>
        <end position="317"/>
    </location>
</feature>
<feature type="region of interest" description="Disordered" evidence="1">
    <location>
        <begin position="155"/>
        <end position="382"/>
    </location>
</feature>
<dbReference type="EMBL" id="AAGK01000002">
    <property type="protein sequence ID" value="EAN32292.1"/>
    <property type="molecule type" value="Genomic_DNA"/>
</dbReference>
<dbReference type="STRING" id="5875.Q4N6D1"/>
<feature type="compositionally biased region" description="Low complexity" evidence="1">
    <location>
        <begin position="223"/>
        <end position="241"/>
    </location>
</feature>
<proteinExistence type="predicted"/>
<protein>
    <recommendedName>
        <fullName evidence="5">Theileria-specific sub-telomeric protein, SVSP family</fullName>
    </recommendedName>
</protein>
<dbReference type="RefSeq" id="XP_764575.1">
    <property type="nucleotide sequence ID" value="XM_759482.1"/>
</dbReference>
<feature type="region of interest" description="Disordered" evidence="1">
    <location>
        <begin position="51"/>
        <end position="81"/>
    </location>
</feature>
<dbReference type="Proteomes" id="UP000001949">
    <property type="component" value="Unassembled WGS sequence"/>
</dbReference>
<feature type="chain" id="PRO_5004241154" description="Theileria-specific sub-telomeric protein, SVSP family" evidence="2">
    <location>
        <begin position="21"/>
        <end position="595"/>
    </location>
</feature>
<dbReference type="eggNOG" id="ENOG502QU2K">
    <property type="taxonomic scope" value="Eukaryota"/>
</dbReference>
<evidence type="ECO:0000256" key="1">
    <source>
        <dbReference type="SAM" id="MobiDB-lite"/>
    </source>
</evidence>
<dbReference type="OMA" id="GEWERTD"/>
<evidence type="ECO:0008006" key="5">
    <source>
        <dbReference type="Google" id="ProtNLM"/>
    </source>
</evidence>
<dbReference type="KEGG" id="tpv:TP02_0006"/>
<dbReference type="InParanoid" id="Q4N6D1"/>
<keyword evidence="4" id="KW-1185">Reference proteome</keyword>
<feature type="compositionally biased region" description="Basic residues" evidence="1">
    <location>
        <begin position="342"/>
        <end position="355"/>
    </location>
</feature>
<feature type="compositionally biased region" description="Acidic residues" evidence="1">
    <location>
        <begin position="363"/>
        <end position="374"/>
    </location>
</feature>
<feature type="compositionally biased region" description="Polar residues" evidence="1">
    <location>
        <begin position="164"/>
        <end position="185"/>
    </location>
</feature>
<evidence type="ECO:0000256" key="2">
    <source>
        <dbReference type="SAM" id="SignalP"/>
    </source>
</evidence>
<evidence type="ECO:0000313" key="4">
    <source>
        <dbReference type="Proteomes" id="UP000001949"/>
    </source>
</evidence>
<evidence type="ECO:0000313" key="3">
    <source>
        <dbReference type="EMBL" id="EAN32292.1"/>
    </source>
</evidence>
<gene>
    <name evidence="3" type="ordered locus">TP02_0006</name>
</gene>
<comment type="caution">
    <text evidence="3">The sequence shown here is derived from an EMBL/GenBank/DDBJ whole genome shotgun (WGS) entry which is preliminary data.</text>
</comment>
<dbReference type="VEuPathDB" id="PiroplasmaDB:TpMuguga_02g00006"/>